<feature type="region of interest" description="Disordered" evidence="1">
    <location>
        <begin position="1"/>
        <end position="26"/>
    </location>
</feature>
<dbReference type="Proteomes" id="UP000405524">
    <property type="component" value="Unassembled WGS sequence"/>
</dbReference>
<evidence type="ECO:0000313" key="3">
    <source>
        <dbReference type="EMBL" id="VWL90829.1"/>
    </source>
</evidence>
<dbReference type="GO" id="GO:0046677">
    <property type="term" value="P:response to antibiotic"/>
    <property type="evidence" value="ECO:0007669"/>
    <property type="project" value="InterPro"/>
</dbReference>
<dbReference type="InterPro" id="IPR012338">
    <property type="entry name" value="Beta-lactam/transpept-like"/>
</dbReference>
<dbReference type="AlphaFoldDB" id="A0A5K1IRU2"/>
<evidence type="ECO:0000256" key="1">
    <source>
        <dbReference type="SAM" id="MobiDB-lite"/>
    </source>
</evidence>
<keyword evidence="2" id="KW-0472">Membrane</keyword>
<proteinExistence type="predicted"/>
<dbReference type="GO" id="GO:0030655">
    <property type="term" value="P:beta-lactam antibiotic catabolic process"/>
    <property type="evidence" value="ECO:0007669"/>
    <property type="project" value="InterPro"/>
</dbReference>
<dbReference type="Gene3D" id="3.40.710.10">
    <property type="entry name" value="DD-peptidase/beta-lactamase superfamily"/>
    <property type="match status" value="1"/>
</dbReference>
<organism evidence="3 4">
    <name type="scientific">Collinsella intestinalis</name>
    <dbReference type="NCBI Taxonomy" id="147207"/>
    <lineage>
        <taxon>Bacteria</taxon>
        <taxon>Bacillati</taxon>
        <taxon>Actinomycetota</taxon>
        <taxon>Coriobacteriia</taxon>
        <taxon>Coriobacteriales</taxon>
        <taxon>Coriobacteriaceae</taxon>
        <taxon>Collinsella</taxon>
    </lineage>
</organism>
<sequence length="317" mass="33904">MTDASRADTTPSRRHSPIRRDSPIAPSSTLFPAAALSLVIIALGGCAASTPMIGSQVSGTADHSTMVIVQDTEAEDAPDPETTTLEQADGQAKSELDAAVAAVEEAGADISYIVLNLENGQTIEHNADRAYYSASTIKAPFCISLVRAQGDAARTNYGGLITSTIVNSDNEAYRTLRERLYGQSFFGELSAQAGAPCDLTHWYCDYSVRDLANIWRVCADWLATDDPCAQWLRDMLGDTLNSRVDDIAGIDQASTWSKAGWFSGEARYNVTFDGGVVNTPQGSYAIAVATNRGSDFKSIESVMRPLVSLANARLSEA</sequence>
<gene>
    <name evidence="3" type="ORF">JKKLCJKK_00175</name>
</gene>
<evidence type="ECO:0000313" key="4">
    <source>
        <dbReference type="Proteomes" id="UP000405524"/>
    </source>
</evidence>
<protein>
    <submittedName>
        <fullName evidence="3">Beta-lactamase enzyme family protein</fullName>
    </submittedName>
</protein>
<accession>A0A5K1IRU2</accession>
<dbReference type="PANTHER" id="PTHR35333:SF3">
    <property type="entry name" value="BETA-LACTAMASE-TYPE TRANSPEPTIDASE FOLD CONTAINING PROTEIN"/>
    <property type="match status" value="1"/>
</dbReference>
<reference evidence="3 4" key="1">
    <citation type="submission" date="2019-10" db="EMBL/GenBank/DDBJ databases">
        <authorList>
            <person name="Wolf R A."/>
        </authorList>
    </citation>
    <scope>NUCLEOTIDE SEQUENCE [LARGE SCALE GENOMIC DNA]</scope>
    <source>
        <strain evidence="3">Collinsella_intestinalis_DSM_13632</strain>
    </source>
</reference>
<dbReference type="SUPFAM" id="SSF56601">
    <property type="entry name" value="beta-lactamase/transpeptidase-like"/>
    <property type="match status" value="1"/>
</dbReference>
<dbReference type="RefSeq" id="WP_156780311.1">
    <property type="nucleotide sequence ID" value="NZ_CACRTN010000007.1"/>
</dbReference>
<dbReference type="PANTHER" id="PTHR35333">
    <property type="entry name" value="BETA-LACTAMASE"/>
    <property type="match status" value="1"/>
</dbReference>
<keyword evidence="2" id="KW-0812">Transmembrane</keyword>
<dbReference type="InterPro" id="IPR000871">
    <property type="entry name" value="Beta-lactam_class-A"/>
</dbReference>
<feature type="transmembrane region" description="Helical" evidence="2">
    <location>
        <begin position="29"/>
        <end position="48"/>
    </location>
</feature>
<name>A0A5K1IRU2_9ACTN</name>
<dbReference type="EMBL" id="CABWIC010000007">
    <property type="protein sequence ID" value="VWL90829.1"/>
    <property type="molecule type" value="Genomic_DNA"/>
</dbReference>
<keyword evidence="2" id="KW-1133">Transmembrane helix</keyword>
<evidence type="ECO:0000256" key="2">
    <source>
        <dbReference type="SAM" id="Phobius"/>
    </source>
</evidence>
<dbReference type="GO" id="GO:0008800">
    <property type="term" value="F:beta-lactamase activity"/>
    <property type="evidence" value="ECO:0007669"/>
    <property type="project" value="InterPro"/>
</dbReference>